<dbReference type="EMBL" id="JTDN01000001">
    <property type="protein sequence ID" value="KHL26887.1"/>
    <property type="molecule type" value="Genomic_DNA"/>
</dbReference>
<dbReference type="STRING" id="1572751.PK98_09300"/>
<keyword evidence="4 6" id="KW-0862">Zinc</keyword>
<keyword evidence="9" id="KW-1185">Reference proteome</keyword>
<evidence type="ECO:0000256" key="1">
    <source>
        <dbReference type="ARBA" id="ARBA00022670"/>
    </source>
</evidence>
<reference evidence="8 9" key="1">
    <citation type="submission" date="2014-11" db="EMBL/GenBank/DDBJ databases">
        <title>Draft genome sequence of Kirrobacter mercurialis.</title>
        <authorList>
            <person name="Coil D.A."/>
            <person name="Eisen J.A."/>
        </authorList>
    </citation>
    <scope>NUCLEOTIDE SEQUENCE [LARGE SCALE GENOMIC DNA]</scope>
    <source>
        <strain evidence="8 9">Coronado</strain>
    </source>
</reference>
<dbReference type="GO" id="GO:0051603">
    <property type="term" value="P:proteolysis involved in protein catabolic process"/>
    <property type="evidence" value="ECO:0007669"/>
    <property type="project" value="TreeGrafter"/>
</dbReference>
<evidence type="ECO:0000256" key="2">
    <source>
        <dbReference type="ARBA" id="ARBA00022723"/>
    </source>
</evidence>
<evidence type="ECO:0000256" key="6">
    <source>
        <dbReference type="RuleBase" id="RU003983"/>
    </source>
</evidence>
<keyword evidence="1 6" id="KW-0645">Protease</keyword>
<dbReference type="InterPro" id="IPR051156">
    <property type="entry name" value="Mito/Outer_Membr_Metalloprot"/>
</dbReference>
<comment type="cofactor">
    <cofactor evidence="6">
        <name>Zn(2+)</name>
        <dbReference type="ChEBI" id="CHEBI:29105"/>
    </cofactor>
    <text evidence="6">Binds 1 zinc ion per subunit.</text>
</comment>
<keyword evidence="3 6" id="KW-0378">Hydrolase</keyword>
<proteinExistence type="inferred from homology"/>
<dbReference type="InterPro" id="IPR001915">
    <property type="entry name" value="Peptidase_M48"/>
</dbReference>
<evidence type="ECO:0000256" key="4">
    <source>
        <dbReference type="ARBA" id="ARBA00022833"/>
    </source>
</evidence>
<comment type="caution">
    <text evidence="8">The sequence shown here is derived from an EMBL/GenBank/DDBJ whole genome shotgun (WGS) entry which is preliminary data.</text>
</comment>
<dbReference type="Pfam" id="PF01435">
    <property type="entry name" value="Peptidase_M48"/>
    <property type="match status" value="1"/>
</dbReference>
<protein>
    <recommendedName>
        <fullName evidence="7">Peptidase M48 domain-containing protein</fullName>
    </recommendedName>
</protein>
<dbReference type="Gene3D" id="3.30.2010.10">
    <property type="entry name" value="Metalloproteases ('zincins'), catalytic domain"/>
    <property type="match status" value="1"/>
</dbReference>
<evidence type="ECO:0000313" key="8">
    <source>
        <dbReference type="EMBL" id="KHL26887.1"/>
    </source>
</evidence>
<keyword evidence="2" id="KW-0479">Metal-binding</keyword>
<feature type="domain" description="Peptidase M48" evidence="7">
    <location>
        <begin position="90"/>
        <end position="238"/>
    </location>
</feature>
<evidence type="ECO:0000256" key="3">
    <source>
        <dbReference type="ARBA" id="ARBA00022801"/>
    </source>
</evidence>
<evidence type="ECO:0000256" key="5">
    <source>
        <dbReference type="ARBA" id="ARBA00023049"/>
    </source>
</evidence>
<comment type="similarity">
    <text evidence="6">Belongs to the peptidase M48 family.</text>
</comment>
<dbReference type="CDD" id="cd07334">
    <property type="entry name" value="M48C_loiP_like"/>
    <property type="match status" value="1"/>
</dbReference>
<dbReference type="Proteomes" id="UP000030988">
    <property type="component" value="Unassembled WGS sequence"/>
</dbReference>
<evidence type="ECO:0000313" key="9">
    <source>
        <dbReference type="Proteomes" id="UP000030988"/>
    </source>
</evidence>
<sequence>MLTAAIATTVPLQAQFNLGNALNSVKKIADAVTVSDGEIVAMFGQMSDEMDRMNPVAPPDDPYAQRLAALTAGLDNYDGLNLDIKAYRVADVNAFAMGDGTVRVMAGLMDGFEDNEIQCVIGHEIGHVKLEHSVKRMKSALQQDAALSIASTASGDVRQLADSELGKLVGQVIDAQYSQADETAADDYALTFMRNNNYDVQGCPSAMDKLAALSGGAGGVALLQTHPSPQTRARRMRRQLD</sequence>
<dbReference type="PANTHER" id="PTHR22726">
    <property type="entry name" value="METALLOENDOPEPTIDASE OMA1"/>
    <property type="match status" value="1"/>
</dbReference>
<dbReference type="GO" id="GO:0016020">
    <property type="term" value="C:membrane"/>
    <property type="evidence" value="ECO:0007669"/>
    <property type="project" value="TreeGrafter"/>
</dbReference>
<name>A0A0B2C3Q9_9SPHN</name>
<accession>A0A0B2C3Q9</accession>
<evidence type="ECO:0000259" key="7">
    <source>
        <dbReference type="Pfam" id="PF01435"/>
    </source>
</evidence>
<keyword evidence="5 6" id="KW-0482">Metalloprotease</keyword>
<dbReference type="GO" id="GO:0046872">
    <property type="term" value="F:metal ion binding"/>
    <property type="evidence" value="ECO:0007669"/>
    <property type="project" value="UniProtKB-KW"/>
</dbReference>
<dbReference type="GO" id="GO:0004222">
    <property type="term" value="F:metalloendopeptidase activity"/>
    <property type="evidence" value="ECO:0007669"/>
    <property type="project" value="InterPro"/>
</dbReference>
<gene>
    <name evidence="8" type="ORF">PK98_09300</name>
</gene>
<dbReference type="PANTHER" id="PTHR22726:SF8">
    <property type="entry name" value="METALLOPROTEASE YCAL"/>
    <property type="match status" value="1"/>
</dbReference>
<dbReference type="AlphaFoldDB" id="A0A0B2C3Q9"/>
<organism evidence="8 9">
    <name type="scientific">Croceibacterium mercuriale</name>
    <dbReference type="NCBI Taxonomy" id="1572751"/>
    <lineage>
        <taxon>Bacteria</taxon>
        <taxon>Pseudomonadati</taxon>
        <taxon>Pseudomonadota</taxon>
        <taxon>Alphaproteobacteria</taxon>
        <taxon>Sphingomonadales</taxon>
        <taxon>Erythrobacteraceae</taxon>
        <taxon>Croceibacterium</taxon>
    </lineage>
</organism>